<dbReference type="InterPro" id="IPR036514">
    <property type="entry name" value="SGNH_hydro_sf"/>
</dbReference>
<dbReference type="AlphaFoldDB" id="A0AAP8NMS5"/>
<accession>A0AAP8NMS5</accession>
<dbReference type="Gene3D" id="3.40.50.1110">
    <property type="entry name" value="SGNH hydrolase"/>
    <property type="match status" value="1"/>
</dbReference>
<name>A0AAP8NMS5_9BACT</name>
<comment type="caution">
    <text evidence="4">The sequence shown here is derived from an EMBL/GenBank/DDBJ whole genome shotgun (WGS) entry which is preliminary data.</text>
</comment>
<gene>
    <name evidence="4" type="ORF">CXU09_00275</name>
</gene>
<dbReference type="Proteomes" id="UP000235914">
    <property type="component" value="Unassembled WGS sequence"/>
</dbReference>
<organism evidence="4 5">
    <name type="scientific">Akkermansia muciniphila</name>
    <dbReference type="NCBI Taxonomy" id="239935"/>
    <lineage>
        <taxon>Bacteria</taxon>
        <taxon>Pseudomonadati</taxon>
        <taxon>Verrucomicrobiota</taxon>
        <taxon>Verrucomicrobiia</taxon>
        <taxon>Verrucomicrobiales</taxon>
        <taxon>Akkermansiaceae</taxon>
        <taxon>Akkermansia</taxon>
    </lineage>
</organism>
<keyword evidence="1" id="KW-0378">Hydrolase</keyword>
<evidence type="ECO:0000256" key="2">
    <source>
        <dbReference type="SAM" id="SignalP"/>
    </source>
</evidence>
<feature type="domain" description="Sialate O-acetylesterase" evidence="3">
    <location>
        <begin position="120"/>
        <end position="207"/>
    </location>
</feature>
<keyword evidence="2" id="KW-0732">Signal</keyword>
<dbReference type="EMBL" id="PJKN01000001">
    <property type="protein sequence ID" value="PNC57552.1"/>
    <property type="molecule type" value="Genomic_DNA"/>
</dbReference>
<evidence type="ECO:0000313" key="5">
    <source>
        <dbReference type="Proteomes" id="UP000235914"/>
    </source>
</evidence>
<dbReference type="Pfam" id="PF03629">
    <property type="entry name" value="SASA"/>
    <property type="match status" value="1"/>
</dbReference>
<evidence type="ECO:0000259" key="3">
    <source>
        <dbReference type="Pfam" id="PF03629"/>
    </source>
</evidence>
<feature type="chain" id="PRO_5043010763" description="Sialate O-acetylesterase domain-containing protein" evidence="2">
    <location>
        <begin position="25"/>
        <end position="435"/>
    </location>
</feature>
<proteinExistence type="predicted"/>
<sequence>MNYLMNIPVTLILLAFHMAAAASASICASRKTEWADWNYLTSYGQSLSVGWTAKPVVTEKQEEGGLYMFRGGVRAYENGSDRKMLVPLEEGVNGPRGETPVSGAACRLFRLMQHYSPVTASRIRLICSATGVGGASLGSLGRGTGAYNRILDDLKAAKILADREGKTLSMPAFIWTQGETDHQDRKTREWYREKMEKLIRDINHDARAVTGQKNDVVCFGYQVGSHLNYYQFNPTDYPAIALEQLEMALEKDSRYVMTTPMYHFEYSDGVHLTAPMSRLYGEYVGYVMKKVLLDGADWKPVHPLTHKIRKSGKGWTVEVAFYAPCPPLVLDTKTVDDPGNYGFSLVGAEGEDIAIKSVRLVGKNAVQLLTEKDPRKGRLRYGMTINEHRPSGPRTGARGCLRDSQGDEVKAHIQGKDYRMDNWCPFFDYSLSKGH</sequence>
<protein>
    <recommendedName>
        <fullName evidence="3">Sialate O-acetylesterase domain-containing protein</fullName>
    </recommendedName>
</protein>
<feature type="signal peptide" evidence="2">
    <location>
        <begin position="1"/>
        <end position="24"/>
    </location>
</feature>
<reference evidence="4 5" key="1">
    <citation type="journal article" date="2017" name="BMC Genomics">
        <title>Genome sequencing of 39 Akkermansia muciniphila isolates reveals its population structure, genomic and functional diverisity, and global distribution in mammalian gut microbiotas.</title>
        <authorList>
            <person name="Guo X."/>
            <person name="Li S."/>
            <person name="Zhang J."/>
            <person name="Wu F."/>
            <person name="Li X."/>
            <person name="Wu D."/>
            <person name="Zhang M."/>
            <person name="Ou Z."/>
            <person name="Jie Z."/>
            <person name="Yan Q."/>
            <person name="Li P."/>
            <person name="Yi J."/>
            <person name="Peng Y."/>
        </authorList>
    </citation>
    <scope>NUCLEOTIDE SEQUENCE [LARGE SCALE GENOMIC DNA]</scope>
    <source>
        <strain evidence="4 5">GP43</strain>
    </source>
</reference>
<evidence type="ECO:0000313" key="4">
    <source>
        <dbReference type="EMBL" id="PNC57552.1"/>
    </source>
</evidence>
<dbReference type="InterPro" id="IPR005181">
    <property type="entry name" value="SASA"/>
</dbReference>
<dbReference type="GO" id="GO:0016788">
    <property type="term" value="F:hydrolase activity, acting on ester bonds"/>
    <property type="evidence" value="ECO:0007669"/>
    <property type="project" value="UniProtKB-ARBA"/>
</dbReference>
<evidence type="ECO:0000256" key="1">
    <source>
        <dbReference type="ARBA" id="ARBA00022801"/>
    </source>
</evidence>
<dbReference type="SUPFAM" id="SSF52266">
    <property type="entry name" value="SGNH hydrolase"/>
    <property type="match status" value="1"/>
</dbReference>